<dbReference type="STRING" id="1664694.A0A0N0NMB9"/>
<dbReference type="GO" id="GO:0000398">
    <property type="term" value="P:mRNA splicing, via spliceosome"/>
    <property type="evidence" value="ECO:0007669"/>
    <property type="project" value="TreeGrafter"/>
</dbReference>
<evidence type="ECO:0000256" key="1">
    <source>
        <dbReference type="SAM" id="MobiDB-lite"/>
    </source>
</evidence>
<dbReference type="RefSeq" id="XP_017999992.1">
    <property type="nucleotide sequence ID" value="XM_018140470.1"/>
</dbReference>
<comment type="caution">
    <text evidence="4">The sequence shown here is derived from an EMBL/GenBank/DDBJ whole genome shotgun (WGS) entry which is preliminary data.</text>
</comment>
<feature type="compositionally biased region" description="Basic residues" evidence="1">
    <location>
        <begin position="287"/>
        <end position="297"/>
    </location>
</feature>
<dbReference type="InterPro" id="IPR006767">
    <property type="entry name" value="Cwf19-like_C_dom-2"/>
</dbReference>
<accession>A0A0N0NMB9</accession>
<dbReference type="PANTHER" id="PTHR12072">
    <property type="entry name" value="CWF19, CELL CYCLE CONTROL PROTEIN"/>
    <property type="match status" value="1"/>
</dbReference>
<dbReference type="EMBL" id="LFJN01000013">
    <property type="protein sequence ID" value="KPI40029.1"/>
    <property type="molecule type" value="Genomic_DNA"/>
</dbReference>
<dbReference type="OrthoDB" id="444325at2759"/>
<name>A0A0N0NMB9_9EURO</name>
<keyword evidence="5" id="KW-1185">Reference proteome</keyword>
<dbReference type="GO" id="GO:0071014">
    <property type="term" value="C:post-mRNA release spliceosomal complex"/>
    <property type="evidence" value="ECO:0007669"/>
    <property type="project" value="TreeGrafter"/>
</dbReference>
<dbReference type="CDD" id="cd07380">
    <property type="entry name" value="MPP_CWF19_N"/>
    <property type="match status" value="1"/>
</dbReference>
<feature type="domain" description="Cwf19-like protein C-terminal" evidence="2">
    <location>
        <begin position="497"/>
        <end position="558"/>
    </location>
</feature>
<gene>
    <name evidence="4" type="ORF">AB675_11608</name>
</gene>
<protein>
    <submittedName>
        <fullName evidence="4">CWF19-like protein</fullName>
    </submittedName>
</protein>
<dbReference type="PANTHER" id="PTHR12072:SF4">
    <property type="entry name" value="CWF19-LIKE PROTEIN 1"/>
    <property type="match status" value="1"/>
</dbReference>
<feature type="region of interest" description="Disordered" evidence="1">
    <location>
        <begin position="278"/>
        <end position="299"/>
    </location>
</feature>
<dbReference type="GO" id="GO:0061632">
    <property type="term" value="F:RNA lariat debranching enzyme activator activity"/>
    <property type="evidence" value="ECO:0007669"/>
    <property type="project" value="TreeGrafter"/>
</dbReference>
<dbReference type="Pfam" id="PF04676">
    <property type="entry name" value="CwfJ_C_2"/>
    <property type="match status" value="1"/>
</dbReference>
<reference evidence="4 5" key="1">
    <citation type="submission" date="2015-06" db="EMBL/GenBank/DDBJ databases">
        <title>Draft genome of the ant-associated black yeast Phialophora attae CBS 131958.</title>
        <authorList>
            <person name="Moreno L.F."/>
            <person name="Stielow B.J."/>
            <person name="de Hoog S."/>
            <person name="Vicente V.A."/>
            <person name="Weiss V.A."/>
            <person name="de Vries M."/>
            <person name="Cruz L.M."/>
            <person name="Souza E.M."/>
        </authorList>
    </citation>
    <scope>NUCLEOTIDE SEQUENCE [LARGE SCALE GENOMIC DNA]</scope>
    <source>
        <strain evidence="4 5">CBS 131958</strain>
    </source>
</reference>
<dbReference type="AlphaFoldDB" id="A0A0N0NMB9"/>
<sequence>MGAAKVLVVGAIQGQLQHAFTKITKLHTKQSFSFAIIIGDVFGKDAATEADLGGLLNGEIKVPLPTYFSVGDQALPTKVAERLENSDEVVSNLIYAGRKGTFTTAEGIRVVTVGGKLVENEASVTQSLGKTDPLFLSQDTKSLKGAHSAHILLTNQWPANIHRLSQVDLPEGVAVEAGAQSLAELNQALKPWYHFSSSPSGMWEREVFQQKQEYDSLEEPKYTRFKSLASVSNPTKEWVSAFTLDTSRPPPAETWTKLPFLTGSPPRKRPRLEDQDQAYGRYNGHDNHRHGRKRGRFDKHSSNPNDCFMCVGKADFKEHMVVSIGSESVLSILRGPLPESTTFPQLTNFSGHSLIIPMYHAFDEISQGRRPQEELQTEFDEMTLYRKALNRMVGAKANGELGTVCYEVNRIGIRHFHWQLLPVEADKIKRGLVQGAFKLAAENRKYGTFQDCDPEKLLEERNNFFRVWIWRPSTNPVEKADQEANGTEGDGGETTSMFFKIPEEGKFNVQFGREVMAGILQLEDRVDWRACLMPEAEELAFEQAEAEAFKEGFAEFDFAM</sequence>
<feature type="domain" description="Cwf19-like C-terminal" evidence="3">
    <location>
        <begin position="299"/>
        <end position="429"/>
    </location>
</feature>
<feature type="region of interest" description="Disordered" evidence="1">
    <location>
        <begin position="253"/>
        <end position="272"/>
    </location>
</feature>
<evidence type="ECO:0000259" key="3">
    <source>
        <dbReference type="Pfam" id="PF04677"/>
    </source>
</evidence>
<dbReference type="InterPro" id="IPR040194">
    <property type="entry name" value="Cwf19-like"/>
</dbReference>
<organism evidence="4 5">
    <name type="scientific">Cyphellophora attinorum</name>
    <dbReference type="NCBI Taxonomy" id="1664694"/>
    <lineage>
        <taxon>Eukaryota</taxon>
        <taxon>Fungi</taxon>
        <taxon>Dikarya</taxon>
        <taxon>Ascomycota</taxon>
        <taxon>Pezizomycotina</taxon>
        <taxon>Eurotiomycetes</taxon>
        <taxon>Chaetothyriomycetidae</taxon>
        <taxon>Chaetothyriales</taxon>
        <taxon>Cyphellophoraceae</taxon>
        <taxon>Cyphellophora</taxon>
    </lineage>
</organism>
<dbReference type="Proteomes" id="UP000038010">
    <property type="component" value="Unassembled WGS sequence"/>
</dbReference>
<evidence type="ECO:0000259" key="2">
    <source>
        <dbReference type="Pfam" id="PF04676"/>
    </source>
</evidence>
<dbReference type="InterPro" id="IPR006768">
    <property type="entry name" value="Cwf19-like_C_dom-1"/>
</dbReference>
<evidence type="ECO:0000313" key="5">
    <source>
        <dbReference type="Proteomes" id="UP000038010"/>
    </source>
</evidence>
<dbReference type="VEuPathDB" id="FungiDB:AB675_11608"/>
<dbReference type="Pfam" id="PF04677">
    <property type="entry name" value="CwfJ_C_1"/>
    <property type="match status" value="1"/>
</dbReference>
<proteinExistence type="predicted"/>
<dbReference type="GeneID" id="28732351"/>
<evidence type="ECO:0000313" key="4">
    <source>
        <dbReference type="EMBL" id="KPI40029.1"/>
    </source>
</evidence>